<keyword evidence="4" id="KW-1185">Reference proteome</keyword>
<feature type="domain" description="DUF2423" evidence="2">
    <location>
        <begin position="1"/>
        <end position="44"/>
    </location>
</feature>
<dbReference type="PDB" id="8PV6">
    <property type="method" value="EM"/>
    <property type="resolution" value="2.94 A"/>
    <property type="chains" value="CO=1-120"/>
</dbReference>
<dbReference type="EMDB" id="EMD-35286"/>
<name>G0SHK0_CHATD</name>
<dbReference type="PDB" id="8PV2">
    <property type="method" value="EM"/>
    <property type="resolution" value="2.63 A"/>
    <property type="chains" value="CO=1-120"/>
</dbReference>
<dbReference type="EMBL" id="GL988047">
    <property type="protein sequence ID" value="EGS17689.1"/>
    <property type="molecule type" value="Genomic_DNA"/>
</dbReference>
<dbReference type="HOGENOM" id="CLU_149452_0_0_1"/>
<dbReference type="EMDB" id="EMD-17969"/>
<feature type="region of interest" description="Disordered" evidence="1">
    <location>
        <begin position="43"/>
        <end position="120"/>
    </location>
</feature>
<dbReference type="OMA" id="PIIREHK"/>
<dbReference type="EMDB" id="EMD-35288"/>
<dbReference type="PDB" id="8I9V">
    <property type="method" value="EM"/>
    <property type="resolution" value="3.10 A"/>
    <property type="chains" value="CO=1-120"/>
</dbReference>
<dbReference type="GO" id="GO:0030687">
    <property type="term" value="C:preribosome, large subunit precursor"/>
    <property type="evidence" value="ECO:0007669"/>
    <property type="project" value="TreeGrafter"/>
</dbReference>
<evidence type="ECO:0000313" key="3">
    <source>
        <dbReference type="EMBL" id="EGS17689.1"/>
    </source>
</evidence>
<evidence type="ECO:0007829" key="8">
    <source>
        <dbReference type="PDB" id="8PV2"/>
    </source>
</evidence>
<dbReference type="PDB" id="8PV8">
    <property type="method" value="EM"/>
    <property type="resolution" value="2.91 A"/>
    <property type="chains" value="CO=1-120"/>
</dbReference>
<dbReference type="PDB" id="8PV5">
    <property type="method" value="EM"/>
    <property type="resolution" value="2.86 A"/>
    <property type="chains" value="CO=1-120"/>
</dbReference>
<reference evidence="7 8" key="3">
    <citation type="journal article" date="2023" name="EMBO Rep.">
        <title>Structural insights into coordinating 5S RNP rotation with ITS2 pre-RNA processing during ribosome formation.</title>
        <authorList>
            <person name="Thoms M."/>
            <person name="Lau B."/>
            <person name="Cheng J."/>
            <person name="Fromm L."/>
            <person name="Denk T."/>
            <person name="Kellner N."/>
            <person name="Flemming D."/>
            <person name="Fischer P."/>
            <person name="Falquet L."/>
            <person name="Berninghausen O."/>
            <person name="Beckmann R."/>
            <person name="Hurt E."/>
        </authorList>
    </citation>
    <scope>STRUCTURE BY ELECTRON MICROSCOPY (2.12 ANGSTROMS)</scope>
</reference>
<dbReference type="GeneID" id="18261067"/>
<dbReference type="AlphaFoldDB" id="G0SHK0"/>
<dbReference type="EMDB" id="EMD-17953"/>
<dbReference type="PDB" id="8I9Z">
    <property type="method" value="EM"/>
    <property type="resolution" value="2.70 A"/>
    <property type="chains" value="CO=1-120"/>
</dbReference>
<dbReference type="EMDB" id="EMD-17954"/>
<dbReference type="EMDB" id="EMD-35283"/>
<dbReference type="InterPro" id="IPR019434">
    <property type="entry name" value="DUF2423"/>
</dbReference>
<feature type="region of interest" description="Disordered" evidence="1">
    <location>
        <begin position="1"/>
        <end position="21"/>
    </location>
</feature>
<evidence type="ECO:0007829" key="7">
    <source>
        <dbReference type="PDB" id="8PV1"/>
    </source>
</evidence>
<accession>G0SHK0</accession>
<dbReference type="OrthoDB" id="4087970at2759"/>
<feature type="compositionally biased region" description="Basic and acidic residues" evidence="1">
    <location>
        <begin position="46"/>
        <end position="71"/>
    </location>
</feature>
<dbReference type="eggNOG" id="ENOG502SXGY">
    <property type="taxonomic scope" value="Eukaryota"/>
</dbReference>
<evidence type="ECO:0000256" key="1">
    <source>
        <dbReference type="SAM" id="MobiDB-lite"/>
    </source>
</evidence>
<reference evidence="3 4" key="1">
    <citation type="journal article" date="2011" name="Cell">
        <title>Insight into structure and assembly of the nuclear pore complex by utilizing the genome of a eukaryotic thermophile.</title>
        <authorList>
            <person name="Amlacher S."/>
            <person name="Sarges P."/>
            <person name="Flemming D."/>
            <person name="van Noort V."/>
            <person name="Kunze R."/>
            <person name="Devos D.P."/>
            <person name="Arumugam M."/>
            <person name="Bork P."/>
            <person name="Hurt E."/>
        </authorList>
    </citation>
    <scope>NUCLEOTIDE SEQUENCE [LARGE SCALE GENOMIC DNA]</scope>
    <source>
        <strain evidence="4">DSM 1495 / CBS 144.50 / IMI 039719</strain>
    </source>
</reference>
<dbReference type="PDB" id="8PV1">
    <property type="method" value="EM"/>
    <property type="resolution" value="2.56 A"/>
    <property type="chains" value="CO=1-120"/>
</dbReference>
<dbReference type="EMDB" id="EMD-17955"/>
<dbReference type="KEGG" id="cthr:CTHT_0070290"/>
<dbReference type="PDB" id="8I9T">
    <property type="method" value="EM"/>
    <property type="resolution" value="3.60 A"/>
    <property type="chains" value="CO=1-120"/>
</dbReference>
<dbReference type="EMDB" id="EMD-17950"/>
<dbReference type="PDB" id="8IA0">
    <property type="method" value="EM"/>
    <property type="resolution" value="2.70 A"/>
    <property type="chains" value="CO=1-120"/>
</dbReference>
<dbReference type="PDB" id="8PV7">
    <property type="method" value="EM"/>
    <property type="resolution" value="2.12 A"/>
    <property type="chains" value="CO=1-120"/>
</dbReference>
<dbReference type="PDB" id="8I9X">
    <property type="method" value="EM"/>
    <property type="resolution" value="2.80 A"/>
    <property type="chains" value="CO=1-120"/>
</dbReference>
<dbReference type="PDB" id="8PV3">
    <property type="method" value="EM"/>
    <property type="resolution" value="2.80 A"/>
    <property type="chains" value="CO=1-120"/>
</dbReference>
<dbReference type="RefSeq" id="XP_006697307.1">
    <property type="nucleotide sequence ID" value="XM_006697244.1"/>
</dbReference>
<dbReference type="PANTHER" id="PTHR28219">
    <property type="entry name" value="UPF0642 PROTEIN YBL028C"/>
    <property type="match status" value="1"/>
</dbReference>
<dbReference type="EMDB" id="EMD-17951"/>
<sequence length="120" mass="13231">MAKSARASRIKENHQRFKKNIAGPVEAARLERLSAKLMAIAQAPKPDIEMKEESEATAEQPKESTQTKDDTAMDVDGAKPTLSGVKSGKSIGRKDSRKRRGKKSSIVFPMKGPKRNNLKK</sequence>
<dbReference type="PDB" id="8PVK">
    <property type="method" value="EM"/>
    <property type="resolution" value="2.55 A"/>
    <property type="chains" value="CO=1-120"/>
</dbReference>
<dbReference type="PDB" id="8PV4">
    <property type="method" value="EM"/>
    <property type="resolution" value="2.90 A"/>
    <property type="chains" value="CO=1-120"/>
</dbReference>
<organism evidence="4">
    <name type="scientific">Chaetomium thermophilum (strain DSM 1495 / CBS 144.50 / IMI 039719)</name>
    <name type="common">Thermochaetoides thermophila</name>
    <dbReference type="NCBI Taxonomy" id="759272"/>
    <lineage>
        <taxon>Eukaryota</taxon>
        <taxon>Fungi</taxon>
        <taxon>Dikarya</taxon>
        <taxon>Ascomycota</taxon>
        <taxon>Pezizomycotina</taxon>
        <taxon>Sordariomycetes</taxon>
        <taxon>Sordariomycetidae</taxon>
        <taxon>Sordariales</taxon>
        <taxon>Chaetomiaceae</taxon>
        <taxon>Thermochaetoides</taxon>
    </lineage>
</organism>
<dbReference type="EMDB" id="EMD-17970"/>
<gene>
    <name evidence="3" type="ORF">CTHT_0070290</name>
</gene>
<dbReference type="PANTHER" id="PTHR28219:SF1">
    <property type="entry name" value="UPF0642 PROTEIN YBL028C"/>
    <property type="match status" value="1"/>
</dbReference>
<keyword evidence="5 6" id="KW-0002">3D-structure</keyword>
<evidence type="ECO:0000259" key="2">
    <source>
        <dbReference type="Pfam" id="PF10338"/>
    </source>
</evidence>
<dbReference type="PDB" id="8I9W">
    <property type="method" value="EM"/>
    <property type="resolution" value="3.10 A"/>
    <property type="chains" value="CO=1-120"/>
</dbReference>
<proteinExistence type="evidence at protein level"/>
<dbReference type="EMDB" id="EMD-35287"/>
<dbReference type="PDB" id="8I9Y">
    <property type="method" value="EM"/>
    <property type="resolution" value="3.10 A"/>
    <property type="chains" value="CO=1-120"/>
</dbReference>
<dbReference type="EMDB" id="EMD-17956"/>
<evidence type="ECO:0007829" key="6">
    <source>
        <dbReference type="PDB" id="8I9V"/>
    </source>
</evidence>
<evidence type="ECO:0007829" key="5">
    <source>
        <dbReference type="PDB" id="8I9T"/>
    </source>
</evidence>
<dbReference type="PDB" id="8PVL">
    <property type="method" value="EM"/>
    <property type="resolution" value="2.19 A"/>
    <property type="chains" value="CO=1-120"/>
</dbReference>
<dbReference type="EMDB" id="EMD-35289"/>
<protein>
    <recommendedName>
        <fullName evidence="2">DUF2423 domain-containing protein</fullName>
    </recommendedName>
</protein>
<dbReference type="EMDB" id="EMD-17957"/>
<evidence type="ECO:0000313" key="4">
    <source>
        <dbReference type="Proteomes" id="UP000008066"/>
    </source>
</evidence>
<reference evidence="5 6" key="2">
    <citation type="journal article" date="2023" name="EMBO Rep.">
        <title>Mechanism of 5S RNP recruitment and helicase-surveilled rRNA maturation during pre-60S biogenesis.</title>
        <authorList>
            <person name="Lau B."/>
            <person name="Huang Z."/>
            <person name="Kellner N."/>
            <person name="Niu S."/>
            <person name="Berninghausen O."/>
            <person name="Beckmann R."/>
            <person name="Hurt E."/>
            <person name="Cheng J."/>
        </authorList>
    </citation>
    <scope>STRUCTURE BY ELECTRON MICROSCOPY (2.70 ANGSTROMS)</scope>
</reference>
<dbReference type="SMR" id="G0SHK0"/>
<dbReference type="EMDB" id="EMD-35285"/>
<dbReference type="EMDB" id="EMD-35290"/>
<dbReference type="Pfam" id="PF10338">
    <property type="entry name" value="YBL028C_N"/>
    <property type="match status" value="1"/>
</dbReference>
<dbReference type="EMDB" id="EMD-17952"/>
<dbReference type="Proteomes" id="UP000008066">
    <property type="component" value="Unassembled WGS sequence"/>
</dbReference>